<feature type="domain" description="Disease resistance R13L4/SHOC-2-like LRR" evidence="4">
    <location>
        <begin position="197"/>
        <end position="276"/>
    </location>
</feature>
<dbReference type="InterPro" id="IPR044974">
    <property type="entry name" value="Disease_R_plants"/>
</dbReference>
<evidence type="ECO:0000259" key="4">
    <source>
        <dbReference type="Pfam" id="PF23598"/>
    </source>
</evidence>
<dbReference type="PANTHER" id="PTHR23155:SF1241">
    <property type="entry name" value="DISEASE RESISTANCE RPP13-LIKE PROTEIN 1-RELATED"/>
    <property type="match status" value="1"/>
</dbReference>
<gene>
    <name evidence="5" type="primary">RPPL1_74</name>
    <name evidence="5" type="ORF">g.116544</name>
</gene>
<keyword evidence="2" id="KW-0611">Plant defense</keyword>
<dbReference type="Gene3D" id="3.80.10.10">
    <property type="entry name" value="Ribonuclease Inhibitor"/>
    <property type="match status" value="1"/>
</dbReference>
<dbReference type="Pfam" id="PF23598">
    <property type="entry name" value="LRR_14"/>
    <property type="match status" value="1"/>
</dbReference>
<evidence type="ECO:0000259" key="3">
    <source>
        <dbReference type="Pfam" id="PF23559"/>
    </source>
</evidence>
<accession>A0A1D1ZBA7</accession>
<dbReference type="Gene3D" id="1.10.10.10">
    <property type="entry name" value="Winged helix-like DNA-binding domain superfamily/Winged helix DNA-binding domain"/>
    <property type="match status" value="1"/>
</dbReference>
<protein>
    <submittedName>
        <fullName evidence="5">Putative disease resistance RPP13-like protein 1</fullName>
    </submittedName>
</protein>
<dbReference type="SUPFAM" id="SSF52058">
    <property type="entry name" value="L domain-like"/>
    <property type="match status" value="1"/>
</dbReference>
<organism evidence="5">
    <name type="scientific">Anthurium amnicola</name>
    <dbReference type="NCBI Taxonomy" id="1678845"/>
    <lineage>
        <taxon>Eukaryota</taxon>
        <taxon>Viridiplantae</taxon>
        <taxon>Streptophyta</taxon>
        <taxon>Embryophyta</taxon>
        <taxon>Tracheophyta</taxon>
        <taxon>Spermatophyta</taxon>
        <taxon>Magnoliopsida</taxon>
        <taxon>Liliopsida</taxon>
        <taxon>Araceae</taxon>
        <taxon>Pothoideae</taxon>
        <taxon>Potheae</taxon>
        <taxon>Anthurium</taxon>
    </lineage>
</organism>
<dbReference type="Pfam" id="PF23559">
    <property type="entry name" value="WHD_DRP"/>
    <property type="match status" value="1"/>
</dbReference>
<evidence type="ECO:0000256" key="2">
    <source>
        <dbReference type="ARBA" id="ARBA00022821"/>
    </source>
</evidence>
<feature type="domain" description="Disease resistance protein winged helix" evidence="3">
    <location>
        <begin position="57"/>
        <end position="122"/>
    </location>
</feature>
<dbReference type="PANTHER" id="PTHR23155">
    <property type="entry name" value="DISEASE RESISTANCE PROTEIN RP"/>
    <property type="match status" value="1"/>
</dbReference>
<dbReference type="GO" id="GO:0098542">
    <property type="term" value="P:defense response to other organism"/>
    <property type="evidence" value="ECO:0007669"/>
    <property type="project" value="TreeGrafter"/>
</dbReference>
<dbReference type="InterPro" id="IPR055414">
    <property type="entry name" value="LRR_R13L4/SHOC2-like"/>
</dbReference>
<name>A0A1D1ZBA7_9ARAE</name>
<dbReference type="EMBL" id="GDJX01003707">
    <property type="protein sequence ID" value="JAT64229.1"/>
    <property type="molecule type" value="Transcribed_RNA"/>
</dbReference>
<proteinExistence type="predicted"/>
<keyword evidence="1" id="KW-0677">Repeat</keyword>
<evidence type="ECO:0000313" key="5">
    <source>
        <dbReference type="EMBL" id="JAT64229.1"/>
    </source>
</evidence>
<dbReference type="InterPro" id="IPR032675">
    <property type="entry name" value="LRR_dom_sf"/>
</dbReference>
<dbReference type="AlphaFoldDB" id="A0A1D1ZBA7"/>
<reference evidence="5" key="1">
    <citation type="submission" date="2015-07" db="EMBL/GenBank/DDBJ databases">
        <title>Transcriptome Assembly of Anthurium amnicola.</title>
        <authorList>
            <person name="Suzuki J."/>
        </authorList>
    </citation>
    <scope>NUCLEOTIDE SEQUENCE</scope>
</reference>
<dbReference type="InterPro" id="IPR036388">
    <property type="entry name" value="WH-like_DNA-bd_sf"/>
</dbReference>
<dbReference type="InterPro" id="IPR058922">
    <property type="entry name" value="WHD_DRP"/>
</dbReference>
<sequence length="278" mass="32257">MLGRILYNNLDEDHWKDILGTDLWELQEAKDNIIPALRLSYYHLSSPLRVCFAYCGVFPKGHYFIKDELVCLWMAQCYVKSTHSGSMEDVAQTYFDDLRQRSFFEYCGGGRFKMHDLIHHLALSLSPGECSKIEGGKLSNSLEKVRHLWLEGQAETERLLMPCESNDKLQYLWTLYMIKKGPGSFSGKFLDDVFLSTKHLRVLYLCDDEISELPDSFGSLKFLRYLGISGGQLRRLPETLGNLHYLQTLQVKRARSMEELPKSLKGLVNLRYLKLHRF</sequence>
<evidence type="ECO:0000256" key="1">
    <source>
        <dbReference type="ARBA" id="ARBA00022737"/>
    </source>
</evidence>